<feature type="chain" id="PRO_5007825245" evidence="3">
    <location>
        <begin position="22"/>
        <end position="250"/>
    </location>
</feature>
<organism evidence="4">
    <name type="scientific">Triatoma infestans</name>
    <name type="common">Assassin bug</name>
    <dbReference type="NCBI Taxonomy" id="30076"/>
    <lineage>
        <taxon>Eukaryota</taxon>
        <taxon>Metazoa</taxon>
        <taxon>Ecdysozoa</taxon>
        <taxon>Arthropoda</taxon>
        <taxon>Hexapoda</taxon>
        <taxon>Insecta</taxon>
        <taxon>Pterygota</taxon>
        <taxon>Neoptera</taxon>
        <taxon>Paraneoptera</taxon>
        <taxon>Hemiptera</taxon>
        <taxon>Heteroptera</taxon>
        <taxon>Panheteroptera</taxon>
        <taxon>Cimicomorpha</taxon>
        <taxon>Reduviidae</taxon>
        <taxon>Triatominae</taxon>
        <taxon>Triatoma</taxon>
    </lineage>
</organism>
<keyword evidence="3" id="KW-0732">Signal</keyword>
<dbReference type="PRINTS" id="PR00947">
    <property type="entry name" value="CUTICLE"/>
</dbReference>
<dbReference type="GO" id="GO:0042302">
    <property type="term" value="F:structural constituent of cuticle"/>
    <property type="evidence" value="ECO:0007669"/>
    <property type="project" value="UniProtKB-UniRule"/>
</dbReference>
<reference evidence="4" key="2">
    <citation type="journal article" date="2017" name="J. Med. Entomol.">
        <title>Transcriptome Analysis of the Triatoma infestans (Hemiptera: Reduviidae) Integument.</title>
        <authorList>
            <person name="Calderon-Fernandez G.M."/>
            <person name="Moriconi D.E."/>
            <person name="Dulbecco A.B."/>
            <person name="Juarez M.P."/>
        </authorList>
    </citation>
    <scope>NUCLEOTIDE SEQUENCE</scope>
    <source>
        <strain evidence="4">Int1</strain>
        <tissue evidence="4">Integument</tissue>
    </source>
</reference>
<dbReference type="InterPro" id="IPR031311">
    <property type="entry name" value="CHIT_BIND_RR_consensus"/>
</dbReference>
<dbReference type="PROSITE" id="PS51155">
    <property type="entry name" value="CHIT_BIND_RR_2"/>
    <property type="match status" value="1"/>
</dbReference>
<evidence type="ECO:0000256" key="3">
    <source>
        <dbReference type="SAM" id="SignalP"/>
    </source>
</evidence>
<accession>A0A161MNV2</accession>
<dbReference type="PANTHER" id="PTHR12236">
    <property type="entry name" value="STRUCTURAL CONTITUENT OF CUTICLE"/>
    <property type="match status" value="1"/>
</dbReference>
<feature type="signal peptide" evidence="3">
    <location>
        <begin position="1"/>
        <end position="21"/>
    </location>
</feature>
<feature type="non-terminal residue" evidence="4">
    <location>
        <position position="1"/>
    </location>
</feature>
<dbReference type="GO" id="GO:0031012">
    <property type="term" value="C:extracellular matrix"/>
    <property type="evidence" value="ECO:0007669"/>
    <property type="project" value="TreeGrafter"/>
</dbReference>
<dbReference type="GO" id="GO:0005615">
    <property type="term" value="C:extracellular space"/>
    <property type="evidence" value="ECO:0007669"/>
    <property type="project" value="TreeGrafter"/>
</dbReference>
<name>A0A161MNV2_TRIIF</name>
<keyword evidence="1 2" id="KW-0193">Cuticle</keyword>
<sequence>VFNMEVAPVFIFTVLFAAVCGAPQVFTTVGVGHTPVAVAHTPFVARTPFAIARTPVAVAHAPVAVAHAPVAVAHAPVAVAHAPIPAVAVKSLPTPSIVKTTEVEEYDPNPQYNFAYQVDDAITGDSKSQVETRDGDLVQGSYSLVEPDGSRRIVDYTADSVNGFNAVVHKEENVVNTAVVAQPAVAVAKAPVVTVAKPVVPVAKPVVPVSKPVVAVARSPFALTHAPVAVANVPAYVSSSYVTPYFRYSL</sequence>
<evidence type="ECO:0000256" key="1">
    <source>
        <dbReference type="ARBA" id="ARBA00022460"/>
    </source>
</evidence>
<evidence type="ECO:0000256" key="2">
    <source>
        <dbReference type="PROSITE-ProRule" id="PRU00497"/>
    </source>
</evidence>
<dbReference type="EMBL" id="GEMB01000923">
    <property type="protein sequence ID" value="JAS02218.1"/>
    <property type="molecule type" value="Transcribed_RNA"/>
</dbReference>
<dbReference type="PROSITE" id="PS00233">
    <property type="entry name" value="CHIT_BIND_RR_1"/>
    <property type="match status" value="1"/>
</dbReference>
<dbReference type="Pfam" id="PF00379">
    <property type="entry name" value="Chitin_bind_4"/>
    <property type="match status" value="1"/>
</dbReference>
<protein>
    <submittedName>
        <fullName evidence="4">Cuticular protein RR-2 motif</fullName>
    </submittedName>
</protein>
<dbReference type="PANTHER" id="PTHR12236:SF95">
    <property type="entry name" value="CUTICULAR PROTEIN 76BD, ISOFORM C-RELATED"/>
    <property type="match status" value="1"/>
</dbReference>
<reference evidence="4" key="1">
    <citation type="submission" date="2016-04" db="EMBL/GenBank/DDBJ databases">
        <authorList>
            <person name="Calderon-Fernandez G.M.Sr."/>
        </authorList>
    </citation>
    <scope>NUCLEOTIDE SEQUENCE</scope>
    <source>
        <strain evidence="4">Int1</strain>
        <tissue evidence="4">Integument</tissue>
    </source>
</reference>
<evidence type="ECO:0000313" key="4">
    <source>
        <dbReference type="EMBL" id="JAS02218.1"/>
    </source>
</evidence>
<proteinExistence type="predicted"/>
<dbReference type="InterPro" id="IPR051217">
    <property type="entry name" value="Insect_Cuticle_Struc_Prot"/>
</dbReference>
<dbReference type="InterPro" id="IPR000618">
    <property type="entry name" value="Insect_cuticle"/>
</dbReference>
<dbReference type="AlphaFoldDB" id="A0A161MNV2"/>